<keyword evidence="8" id="KW-0812">Transmembrane</keyword>
<keyword evidence="6" id="KW-0902">Two-component regulatory system</keyword>
<evidence type="ECO:0000256" key="3">
    <source>
        <dbReference type="ARBA" id="ARBA00022553"/>
    </source>
</evidence>
<feature type="transmembrane region" description="Helical" evidence="8">
    <location>
        <begin position="82"/>
        <end position="103"/>
    </location>
</feature>
<feature type="domain" description="Histidine kinase" evidence="9">
    <location>
        <begin position="551"/>
        <end position="781"/>
    </location>
</feature>
<dbReference type="InterPro" id="IPR036890">
    <property type="entry name" value="HATPase_C_sf"/>
</dbReference>
<dbReference type="FunFam" id="1.10.287.130:FF:000001">
    <property type="entry name" value="Two-component sensor histidine kinase"/>
    <property type="match status" value="1"/>
</dbReference>
<evidence type="ECO:0000313" key="10">
    <source>
        <dbReference type="EMBL" id="AWI10193.1"/>
    </source>
</evidence>
<dbReference type="InterPro" id="IPR036097">
    <property type="entry name" value="HisK_dim/P_sf"/>
</dbReference>
<organism evidence="10 11">
    <name type="scientific">Ereboglobus luteus</name>
    <dbReference type="NCBI Taxonomy" id="1796921"/>
    <lineage>
        <taxon>Bacteria</taxon>
        <taxon>Pseudomonadati</taxon>
        <taxon>Verrucomicrobiota</taxon>
        <taxon>Opitutia</taxon>
        <taxon>Opitutales</taxon>
        <taxon>Opitutaceae</taxon>
        <taxon>Ereboglobus</taxon>
    </lineage>
</organism>
<dbReference type="SMART" id="SM00388">
    <property type="entry name" value="HisKA"/>
    <property type="match status" value="1"/>
</dbReference>
<evidence type="ECO:0000256" key="7">
    <source>
        <dbReference type="SAM" id="MobiDB-lite"/>
    </source>
</evidence>
<dbReference type="InterPro" id="IPR050736">
    <property type="entry name" value="Sensor_HK_Regulatory"/>
</dbReference>
<comment type="catalytic activity">
    <reaction evidence="1">
        <text>ATP + protein L-histidine = ADP + protein N-phospho-L-histidine.</text>
        <dbReference type="EC" id="2.7.13.3"/>
    </reaction>
</comment>
<dbReference type="KEGG" id="elut:CKA38_13835"/>
<gene>
    <name evidence="10" type="ORF">CKA38_13835</name>
</gene>
<evidence type="ECO:0000256" key="1">
    <source>
        <dbReference type="ARBA" id="ARBA00000085"/>
    </source>
</evidence>
<keyword evidence="8" id="KW-0472">Membrane</keyword>
<dbReference type="PROSITE" id="PS50109">
    <property type="entry name" value="HIS_KIN"/>
    <property type="match status" value="1"/>
</dbReference>
<keyword evidence="8" id="KW-1133">Transmembrane helix</keyword>
<keyword evidence="4" id="KW-0808">Transferase</keyword>
<dbReference type="GO" id="GO:0000155">
    <property type="term" value="F:phosphorelay sensor kinase activity"/>
    <property type="evidence" value="ECO:0007669"/>
    <property type="project" value="InterPro"/>
</dbReference>
<dbReference type="SUPFAM" id="SSF55874">
    <property type="entry name" value="ATPase domain of HSP90 chaperone/DNA topoisomerase II/histidine kinase"/>
    <property type="match status" value="1"/>
</dbReference>
<dbReference type="PRINTS" id="PR00344">
    <property type="entry name" value="BCTRLSENSOR"/>
</dbReference>
<dbReference type="CDD" id="cd00082">
    <property type="entry name" value="HisKA"/>
    <property type="match status" value="1"/>
</dbReference>
<sequence>MSRNISGSPGRFALPQKASAVFQHHADKKILRARVSQTSPAIRAAPPPTNDIHPFQCIAFHQHERPVATAPVPMTASTRRIFIYWLLLIISTLVVGAAALWLLGREQVHIREQASAAVAARQSAVQARTRLIAENIDLVLGDVQSGLMTTLLDAPSSNAGNYLDNWRRTNPLVHDVYYANSGGVLRWGARNDSVVAWLATAPWRVSVAQPSPRQTTQSRIAAKSQPATTAAGDFHMDSTISLEQFSVTKKETNAAGASVAKDDIPVPFSEGKLQGNASSYQTARVAMQSMANYNVNVAKRIEPTPPPLSAISEVEAIEEIQLEKSMTVAVDEKIIAPPVAADKRARATRTNSASSAAMSQAKVSESVVPVPTVSRDAATLGSKKMDMQIPAIFDAATPPPELTGWAPWRDEAGVLHLFGWRFTTQGAVLVVEVNLEAIASRLREILPQVIEPDEAYVLFKDTGARIAQVGMNADTTAEQAYSQPLMLPGWRVAGFAMAGELGSLNTSAFLLASALLIGFFILTIIGGGSLLMRQARLSAAESAQKTSFVANVSHEFKTPLTTIRLYSELLEQGRIRDEDRRAESLQTISRETQRLARLVNNVLDFSRLEQGRKKFDLAEHDLNTELNRLLDRHAPRLAEAGIKLEREISDEPCVVKTDLDAVEQIVINLLDNACKYAAGGGEVLVSSQGFQPVTGAAKHGRDAHAALSITVADRGPGIPSSHREKIFDKFHRVDDTLTASQGGSGLGLSIARQLARGLGGDLTCSPRKGGGSEFTLTLRAS</sequence>
<dbReference type="InterPro" id="IPR004358">
    <property type="entry name" value="Sig_transdc_His_kin-like_C"/>
</dbReference>
<evidence type="ECO:0000259" key="9">
    <source>
        <dbReference type="PROSITE" id="PS50109"/>
    </source>
</evidence>
<evidence type="ECO:0000313" key="11">
    <source>
        <dbReference type="Proteomes" id="UP000244896"/>
    </source>
</evidence>
<feature type="transmembrane region" description="Helical" evidence="8">
    <location>
        <begin position="508"/>
        <end position="532"/>
    </location>
</feature>
<feature type="region of interest" description="Disordered" evidence="7">
    <location>
        <begin position="209"/>
        <end position="228"/>
    </location>
</feature>
<evidence type="ECO:0000256" key="8">
    <source>
        <dbReference type="SAM" id="Phobius"/>
    </source>
</evidence>
<reference evidence="10 11" key="1">
    <citation type="journal article" date="2018" name="Syst. Appl. Microbiol.">
        <title>Ereboglobus luteus gen. nov. sp. nov. from cockroach guts, and new insights into the oxygen relationship of the genera Opitutus and Didymococcus (Verrucomicrobia: Opitutaceae).</title>
        <authorList>
            <person name="Tegtmeier D."/>
            <person name="Belitz A."/>
            <person name="Radek R."/>
            <person name="Heimerl T."/>
            <person name="Brune A."/>
        </authorList>
    </citation>
    <scope>NUCLEOTIDE SEQUENCE [LARGE SCALE GENOMIC DNA]</scope>
    <source>
        <strain evidence="10 11">Ho45</strain>
    </source>
</reference>
<dbReference type="Gene3D" id="3.30.565.10">
    <property type="entry name" value="Histidine kinase-like ATPase, C-terminal domain"/>
    <property type="match status" value="1"/>
</dbReference>
<dbReference type="InterPro" id="IPR003594">
    <property type="entry name" value="HATPase_dom"/>
</dbReference>
<evidence type="ECO:0000256" key="4">
    <source>
        <dbReference type="ARBA" id="ARBA00022679"/>
    </source>
</evidence>
<evidence type="ECO:0000256" key="6">
    <source>
        <dbReference type="ARBA" id="ARBA00023012"/>
    </source>
</evidence>
<dbReference type="Pfam" id="PF00512">
    <property type="entry name" value="HisKA"/>
    <property type="match status" value="1"/>
</dbReference>
<proteinExistence type="predicted"/>
<evidence type="ECO:0000256" key="2">
    <source>
        <dbReference type="ARBA" id="ARBA00012438"/>
    </source>
</evidence>
<dbReference type="EC" id="2.7.13.3" evidence="2"/>
<feature type="compositionally biased region" description="Polar residues" evidence="7">
    <location>
        <begin position="209"/>
        <end position="219"/>
    </location>
</feature>
<keyword evidence="11" id="KW-1185">Reference proteome</keyword>
<dbReference type="Pfam" id="PF02518">
    <property type="entry name" value="HATPase_c"/>
    <property type="match status" value="1"/>
</dbReference>
<keyword evidence="3" id="KW-0597">Phosphoprotein</keyword>
<dbReference type="Proteomes" id="UP000244896">
    <property type="component" value="Chromosome"/>
</dbReference>
<name>A0A2U8E5Q5_9BACT</name>
<dbReference type="EMBL" id="CP023004">
    <property type="protein sequence ID" value="AWI10193.1"/>
    <property type="molecule type" value="Genomic_DNA"/>
</dbReference>
<dbReference type="SMART" id="SM00387">
    <property type="entry name" value="HATPase_c"/>
    <property type="match status" value="1"/>
</dbReference>
<dbReference type="Gene3D" id="1.10.287.130">
    <property type="match status" value="1"/>
</dbReference>
<keyword evidence="5" id="KW-0418">Kinase</keyword>
<evidence type="ECO:0000256" key="5">
    <source>
        <dbReference type="ARBA" id="ARBA00022777"/>
    </source>
</evidence>
<dbReference type="PANTHER" id="PTHR43711:SF1">
    <property type="entry name" value="HISTIDINE KINASE 1"/>
    <property type="match status" value="1"/>
</dbReference>
<dbReference type="InterPro" id="IPR003661">
    <property type="entry name" value="HisK_dim/P_dom"/>
</dbReference>
<dbReference type="AlphaFoldDB" id="A0A2U8E5Q5"/>
<accession>A0A2U8E5Q5</accession>
<dbReference type="PANTHER" id="PTHR43711">
    <property type="entry name" value="TWO-COMPONENT HISTIDINE KINASE"/>
    <property type="match status" value="1"/>
</dbReference>
<protein>
    <recommendedName>
        <fullName evidence="2">histidine kinase</fullName>
        <ecNumber evidence="2">2.7.13.3</ecNumber>
    </recommendedName>
</protein>
<dbReference type="InterPro" id="IPR005467">
    <property type="entry name" value="His_kinase_dom"/>
</dbReference>
<dbReference type="SUPFAM" id="SSF47384">
    <property type="entry name" value="Homodimeric domain of signal transducing histidine kinase"/>
    <property type="match status" value="1"/>
</dbReference>